<name>A0A6C0H0N7_9ZZZZ</name>
<organism evidence="1">
    <name type="scientific">viral metagenome</name>
    <dbReference type="NCBI Taxonomy" id="1070528"/>
    <lineage>
        <taxon>unclassified sequences</taxon>
        <taxon>metagenomes</taxon>
        <taxon>organismal metagenomes</taxon>
    </lineage>
</organism>
<sequence>MNEEFEKQFNSIYKKYQFKNYNNDINTNIISEIDNYINLLTNTKSYNIYKICKNIKNENNIYISDRLKNFFNKNECSINNSIINSNLFNIIINLVEKYNFRKVRNLDDDIYYELKKISNSKYSSKKLMIDNFIKKYTSINQSINIKI</sequence>
<proteinExistence type="predicted"/>
<dbReference type="EMBL" id="MN739835">
    <property type="protein sequence ID" value="QHT73967.1"/>
    <property type="molecule type" value="Genomic_DNA"/>
</dbReference>
<reference evidence="1" key="1">
    <citation type="journal article" date="2020" name="Nature">
        <title>Giant virus diversity and host interactions through global metagenomics.</title>
        <authorList>
            <person name="Schulz F."/>
            <person name="Roux S."/>
            <person name="Paez-Espino D."/>
            <person name="Jungbluth S."/>
            <person name="Walsh D.A."/>
            <person name="Denef V.J."/>
            <person name="McMahon K.D."/>
            <person name="Konstantinidis K.T."/>
            <person name="Eloe-Fadrosh E.A."/>
            <person name="Kyrpides N.C."/>
            <person name="Woyke T."/>
        </authorList>
    </citation>
    <scope>NUCLEOTIDE SEQUENCE</scope>
    <source>
        <strain evidence="1">GVMAG-M-3300023179-4</strain>
    </source>
</reference>
<evidence type="ECO:0000313" key="1">
    <source>
        <dbReference type="EMBL" id="QHT73967.1"/>
    </source>
</evidence>
<protein>
    <submittedName>
        <fullName evidence="1">Uncharacterized protein</fullName>
    </submittedName>
</protein>
<dbReference type="AlphaFoldDB" id="A0A6C0H0N7"/>
<accession>A0A6C0H0N7</accession>